<accession>A0A402AYE5</accession>
<gene>
    <name evidence="2" type="ORF">KDK_79410</name>
</gene>
<proteinExistence type="predicted"/>
<reference evidence="3" key="1">
    <citation type="submission" date="2018-12" db="EMBL/GenBank/DDBJ databases">
        <title>Tengunoibacter tsumagoiensis gen. nov., sp. nov., Dictyobacter kobayashii sp. nov., D. alpinus sp. nov., and D. joshuensis sp. nov. and description of Dictyobacteraceae fam. nov. within the order Ktedonobacterales isolated from Tengu-no-mugimeshi.</title>
        <authorList>
            <person name="Wang C.M."/>
            <person name="Zheng Y."/>
            <person name="Sakai Y."/>
            <person name="Toyoda A."/>
            <person name="Minakuchi Y."/>
            <person name="Abe K."/>
            <person name="Yokota A."/>
            <person name="Yabe S."/>
        </authorList>
    </citation>
    <scope>NUCLEOTIDE SEQUENCE [LARGE SCALE GENOMIC DNA]</scope>
    <source>
        <strain evidence="3">Uno11</strain>
    </source>
</reference>
<keyword evidence="1" id="KW-1133">Transmembrane helix</keyword>
<dbReference type="EMBL" id="BIFS01000002">
    <property type="protein sequence ID" value="GCE24141.1"/>
    <property type="molecule type" value="Genomic_DNA"/>
</dbReference>
<feature type="transmembrane region" description="Helical" evidence="1">
    <location>
        <begin position="129"/>
        <end position="153"/>
    </location>
</feature>
<name>A0A402AYE5_9CHLR</name>
<organism evidence="2 3">
    <name type="scientific">Dictyobacter kobayashii</name>
    <dbReference type="NCBI Taxonomy" id="2014872"/>
    <lineage>
        <taxon>Bacteria</taxon>
        <taxon>Bacillati</taxon>
        <taxon>Chloroflexota</taxon>
        <taxon>Ktedonobacteria</taxon>
        <taxon>Ktedonobacterales</taxon>
        <taxon>Dictyobacteraceae</taxon>
        <taxon>Dictyobacter</taxon>
    </lineage>
</organism>
<dbReference type="AlphaFoldDB" id="A0A402AYE5"/>
<sequence>MKDLNKLPDATLSKEIKRTDPIWRMMRIMRIVSIFLSLLFLSGIAYFLAGFFTGEKLFTILGSLFMLSLWLLQTVYQQISNERHWLRIGARRLDMLHNGISPQIQSARVPAPEAAPLPLVVSLDWNRKAIIITGITLLILLLLALVGYVLWRADGSDGYFFVVISGSLLFSIILVFLLGLAYQAYFLRQHIEIDEEGITTRYQRQEYRIRWQDARLFAQYSSNSYGGGQTFELSNEQVIVRWSKDATLGNYLLKAANNFADHNYYDTLIEQVNAQVAEHTHLPLLRLDIIKPATKKNQ</sequence>
<comment type="caution">
    <text evidence="2">The sequence shown here is derived from an EMBL/GenBank/DDBJ whole genome shotgun (WGS) entry which is preliminary data.</text>
</comment>
<keyword evidence="3" id="KW-1185">Reference proteome</keyword>
<evidence type="ECO:0000313" key="3">
    <source>
        <dbReference type="Proteomes" id="UP000287188"/>
    </source>
</evidence>
<keyword evidence="1" id="KW-0812">Transmembrane</keyword>
<dbReference type="RefSeq" id="WP_126557409.1">
    <property type="nucleotide sequence ID" value="NZ_BIFS01000002.1"/>
</dbReference>
<protein>
    <submittedName>
        <fullName evidence="2">Uncharacterized protein</fullName>
    </submittedName>
</protein>
<evidence type="ECO:0000313" key="2">
    <source>
        <dbReference type="EMBL" id="GCE24141.1"/>
    </source>
</evidence>
<keyword evidence="1" id="KW-0472">Membrane</keyword>
<feature type="transmembrane region" description="Helical" evidence="1">
    <location>
        <begin position="159"/>
        <end position="182"/>
    </location>
</feature>
<feature type="transmembrane region" description="Helical" evidence="1">
    <location>
        <begin position="28"/>
        <end position="51"/>
    </location>
</feature>
<dbReference type="OrthoDB" id="141533at2"/>
<dbReference type="Proteomes" id="UP000287188">
    <property type="component" value="Unassembled WGS sequence"/>
</dbReference>
<evidence type="ECO:0000256" key="1">
    <source>
        <dbReference type="SAM" id="Phobius"/>
    </source>
</evidence>